<evidence type="ECO:0000313" key="2">
    <source>
        <dbReference type="EMBL" id="KAF7312003.1"/>
    </source>
</evidence>
<dbReference type="EMBL" id="JACAZF010000002">
    <property type="protein sequence ID" value="KAF7312003.1"/>
    <property type="molecule type" value="Genomic_DNA"/>
</dbReference>
<comment type="caution">
    <text evidence="2">The sequence shown here is derived from an EMBL/GenBank/DDBJ whole genome shotgun (WGS) entry which is preliminary data.</text>
</comment>
<reference evidence="2" key="1">
    <citation type="submission" date="2020-05" db="EMBL/GenBank/DDBJ databases">
        <title>Mycena genomes resolve the evolution of fungal bioluminescence.</title>
        <authorList>
            <person name="Tsai I.J."/>
        </authorList>
    </citation>
    <scope>NUCLEOTIDE SEQUENCE</scope>
    <source>
        <strain evidence="2">171206Taipei</strain>
    </source>
</reference>
<gene>
    <name evidence="2" type="ORF">MIND_00212200</name>
</gene>
<evidence type="ECO:0000313" key="3">
    <source>
        <dbReference type="Proteomes" id="UP000636479"/>
    </source>
</evidence>
<feature type="region of interest" description="Disordered" evidence="1">
    <location>
        <begin position="78"/>
        <end position="108"/>
    </location>
</feature>
<dbReference type="Proteomes" id="UP000636479">
    <property type="component" value="Unassembled WGS sequence"/>
</dbReference>
<proteinExistence type="predicted"/>
<name>A0A8H6WEM2_9AGAR</name>
<organism evidence="2 3">
    <name type="scientific">Mycena indigotica</name>
    <dbReference type="NCBI Taxonomy" id="2126181"/>
    <lineage>
        <taxon>Eukaryota</taxon>
        <taxon>Fungi</taxon>
        <taxon>Dikarya</taxon>
        <taxon>Basidiomycota</taxon>
        <taxon>Agaricomycotina</taxon>
        <taxon>Agaricomycetes</taxon>
        <taxon>Agaricomycetidae</taxon>
        <taxon>Agaricales</taxon>
        <taxon>Marasmiineae</taxon>
        <taxon>Mycenaceae</taxon>
        <taxon>Mycena</taxon>
    </lineage>
</organism>
<feature type="compositionally biased region" description="Basic and acidic residues" evidence="1">
    <location>
        <begin position="90"/>
        <end position="100"/>
    </location>
</feature>
<sequence>MPRKREEGNPYLGIARADRALVRTLRTAHGWSLRRIADAVGSSASSVGCVARNEPGDDVERDAGLLDRDNLLRKVLAGEVNPGRTTRPPRPRDREVTQGHDDDDDDDELDVISKANPTGTPLAPDLLAFLSPLPLDLARHAPLFAAYQMTSLAALRPLCAFPAAERSEALLDLFLPPFRWHQARDDIAQLGGGMTHVEIIALDQALDKLAKEARPNAG</sequence>
<dbReference type="GeneID" id="59341532"/>
<dbReference type="AlphaFoldDB" id="A0A8H6WEM2"/>
<accession>A0A8H6WEM2</accession>
<protein>
    <submittedName>
        <fullName evidence="2">Uncharacterized protein</fullName>
    </submittedName>
</protein>
<keyword evidence="3" id="KW-1185">Reference proteome</keyword>
<evidence type="ECO:0000256" key="1">
    <source>
        <dbReference type="SAM" id="MobiDB-lite"/>
    </source>
</evidence>
<dbReference type="RefSeq" id="XP_037224111.1">
    <property type="nucleotide sequence ID" value="XM_037359016.1"/>
</dbReference>